<dbReference type="InterPro" id="IPR036397">
    <property type="entry name" value="RNaseH_sf"/>
</dbReference>
<dbReference type="Gene3D" id="3.30.420.10">
    <property type="entry name" value="Ribonuclease H-like superfamily/Ribonuclease H"/>
    <property type="match status" value="1"/>
</dbReference>
<reference evidence="2 3" key="1">
    <citation type="submission" date="2019-07" db="EMBL/GenBank/DDBJ databases">
        <title>Draft genome assembly of a fouling barnacle, Amphibalanus amphitrite (Darwin, 1854): The first reference genome for Thecostraca.</title>
        <authorList>
            <person name="Kim W."/>
        </authorList>
    </citation>
    <scope>NUCLEOTIDE SEQUENCE [LARGE SCALE GENOMIC DNA]</scope>
    <source>
        <strain evidence="2">SNU_AA5</strain>
        <tissue evidence="2">Soma without cirri and trophi</tissue>
    </source>
</reference>
<organism evidence="2 3">
    <name type="scientific">Amphibalanus amphitrite</name>
    <name type="common">Striped barnacle</name>
    <name type="synonym">Balanus amphitrite</name>
    <dbReference type="NCBI Taxonomy" id="1232801"/>
    <lineage>
        <taxon>Eukaryota</taxon>
        <taxon>Metazoa</taxon>
        <taxon>Ecdysozoa</taxon>
        <taxon>Arthropoda</taxon>
        <taxon>Crustacea</taxon>
        <taxon>Multicrustacea</taxon>
        <taxon>Cirripedia</taxon>
        <taxon>Thoracica</taxon>
        <taxon>Thoracicalcarea</taxon>
        <taxon>Balanomorpha</taxon>
        <taxon>Balanoidea</taxon>
        <taxon>Balanidae</taxon>
        <taxon>Amphibalaninae</taxon>
        <taxon>Amphibalanus</taxon>
    </lineage>
</organism>
<evidence type="ECO:0000256" key="1">
    <source>
        <dbReference type="SAM" id="MobiDB-lite"/>
    </source>
</evidence>
<dbReference type="EMBL" id="VIIS01001708">
    <property type="protein sequence ID" value="KAF0294058.1"/>
    <property type="molecule type" value="Genomic_DNA"/>
</dbReference>
<evidence type="ECO:0000313" key="3">
    <source>
        <dbReference type="Proteomes" id="UP000440578"/>
    </source>
</evidence>
<dbReference type="AlphaFoldDB" id="A0A6A4VVZ5"/>
<dbReference type="GO" id="GO:0003676">
    <property type="term" value="F:nucleic acid binding"/>
    <property type="evidence" value="ECO:0007669"/>
    <property type="project" value="InterPro"/>
</dbReference>
<feature type="compositionally biased region" description="Basic and acidic residues" evidence="1">
    <location>
        <begin position="243"/>
        <end position="258"/>
    </location>
</feature>
<comment type="caution">
    <text evidence="2">The sequence shown here is derived from an EMBL/GenBank/DDBJ whole genome shotgun (WGS) entry which is preliminary data.</text>
</comment>
<keyword evidence="3" id="KW-1185">Reference proteome</keyword>
<sequence>MVTSLSTYKLMSFEYTVYSKDIQGKPTPPDSQLLDPQSQAAPVVPESRVDWADEIQGNAYCERSHRFLMDTVAKLTREEQRKWPRYLSAAVLASNANTSTATGLSPYECVFGRPAPLPTALRYSKVSDAASSLAGKTPIFRTEEPLWFLLETAWCSQTQMGLSESTVWDLQSLMGARQMWTLGDAGMGPSDMPEGAGTGAVDGSTWRTEGGHGVQEGLGTTVNKEVVMGKKIMAEQGSCDISNNKRPEERTAEGRNDEGEQYFTMRWERRSTGGGDADSCRLQDGSLDDVLRHQRDAGSSVYDEV</sequence>
<gene>
    <name evidence="2" type="ORF">FJT64_008269</name>
</gene>
<feature type="region of interest" description="Disordered" evidence="1">
    <location>
        <begin position="238"/>
        <end position="305"/>
    </location>
</feature>
<accession>A0A6A4VVZ5</accession>
<dbReference type="InterPro" id="IPR012337">
    <property type="entry name" value="RNaseH-like_sf"/>
</dbReference>
<evidence type="ECO:0000313" key="2">
    <source>
        <dbReference type="EMBL" id="KAF0294058.1"/>
    </source>
</evidence>
<name>A0A6A4VVZ5_AMPAM</name>
<proteinExistence type="predicted"/>
<dbReference type="Proteomes" id="UP000440578">
    <property type="component" value="Unassembled WGS sequence"/>
</dbReference>
<protein>
    <submittedName>
        <fullName evidence="2">Uncharacterized protein</fullName>
    </submittedName>
</protein>
<dbReference type="SUPFAM" id="SSF53098">
    <property type="entry name" value="Ribonuclease H-like"/>
    <property type="match status" value="1"/>
</dbReference>